<feature type="transmembrane region" description="Helical" evidence="10">
    <location>
        <begin position="320"/>
        <end position="343"/>
    </location>
</feature>
<dbReference type="InterPro" id="IPR046806">
    <property type="entry name" value="MrpA_C/MbhE"/>
</dbReference>
<feature type="transmembrane region" description="Helical" evidence="10">
    <location>
        <begin position="621"/>
        <end position="640"/>
    </location>
</feature>
<dbReference type="InterPro" id="IPR025383">
    <property type="entry name" value="MrpA_C/MbhD"/>
</dbReference>
<evidence type="ECO:0000259" key="12">
    <source>
        <dbReference type="Pfam" id="PF00662"/>
    </source>
</evidence>
<protein>
    <submittedName>
        <fullName evidence="16">Na+/H+ antiporter subunit A</fullName>
    </submittedName>
</protein>
<feature type="transmembrane region" description="Helical" evidence="10">
    <location>
        <begin position="105"/>
        <end position="123"/>
    </location>
</feature>
<keyword evidence="7" id="KW-0406">Ion transport</keyword>
<gene>
    <name evidence="16" type="ORF">F8O05_14625</name>
</gene>
<feature type="transmembrane region" description="Helical" evidence="10">
    <location>
        <begin position="869"/>
        <end position="888"/>
    </location>
</feature>
<dbReference type="GO" id="GO:0005886">
    <property type="term" value="C:plasma membrane"/>
    <property type="evidence" value="ECO:0007669"/>
    <property type="project" value="UniProtKB-SubCell"/>
</dbReference>
<dbReference type="AlphaFoldDB" id="A0A7J5B7A5"/>
<keyword evidence="8 10" id="KW-0472">Membrane</keyword>
<evidence type="ECO:0000256" key="6">
    <source>
        <dbReference type="ARBA" id="ARBA00022989"/>
    </source>
</evidence>
<comment type="caution">
    <text evidence="16">The sequence shown here is derived from an EMBL/GenBank/DDBJ whole genome shotgun (WGS) entry which is preliminary data.</text>
</comment>
<feature type="transmembrane region" description="Helical" evidence="10">
    <location>
        <begin position="129"/>
        <end position="150"/>
    </location>
</feature>
<sequence>MVVLLALFGVASCAMPALKRLPRNSMFYIAAAVSAAAAVWTALLAPTVFSGGAWEYSIEWLPMLGLNLDFRIDALSWVLAMIVTVIGALVLIYCASYFDKDEPGIGRFAGILLGFAGVMFGLVTADNMYLMFVFWEGTSILSYLLIGHYTGRRASRASAMQALLVTTFGGLAMLVGLVMLHAITGVANFSQIIGSDVPTSGALITALMLILLGAGTKSALVPFHYWLPGAMAAPTPVSAYLHAASMVKAGIYLVLRLVPEFGDVAGFREVLIIIGAWTMIVGGWRSLRQFDLKLILAYGTVSQLGFMTVIAGFGGRDAGLAAVAMVIGHALFKAALFLSVGIIDHRTGTRDIRKLSGLGRNAPMLATVATIAAASMAGLPPLWGFIAKESIFSTFIAAIEHGDAWGWVALIGTAIGSILTFAYTLRFVYGAFAKKPKVEMVEQAKEHLDELLAPVLLVVATIVFPFMAGTIDTLIAVYADTMAPLDPEHPYHLALWHGLEPALGVSLVTILVGCALFYFRRQIAAFQAKIPDIIESSRGYWLALRVTDTVAARITSSTQSGSLPMYLGTTFVVLIAVVIGAFSFQGLSRPDLTIAWSWTHVAIVAVIAIAAFATIRSEKRFQGVILVGITGYAQAAIFAVSGAPDLATTQALIETLSLIVFVLVLRRLPARHAKLDDNLRPWIRWVIAFGVAIAIAVVLVVSMGARIVTPDGSSFPALAIEGGHGQNIVNVTLVDIRGWDTMGELSVLIAAATGVASLVYLSARGSKHQPAKSLAPRGGLFRRPDRQTMRESILASAKRRQRTLPKELREQTGTKTLKTRSDHNVWLLAGHSLAPEHRSIVIEVVVRLVFHALMVVSLFLLFSGHNAPGGGFAGGVVAALALAARYMAGGRHELNEAVRVDAGMLLGIGMVFAAGSALAPMFFGYPPLTSFWVDQEIDWVGHLIFVTSTIFDIGVYLIVIGLGIDVLRSLGSELDIQAEEDRSALRVSEQVLDEAEVRGHTETAKPVTKQMPIIGRNGGVGGA</sequence>
<evidence type="ECO:0000256" key="4">
    <source>
        <dbReference type="ARBA" id="ARBA00022475"/>
    </source>
</evidence>
<keyword evidence="5 9" id="KW-0812">Transmembrane</keyword>
<dbReference type="Proteomes" id="UP000433493">
    <property type="component" value="Unassembled WGS sequence"/>
</dbReference>
<evidence type="ECO:0000256" key="1">
    <source>
        <dbReference type="ARBA" id="ARBA00004651"/>
    </source>
</evidence>
<feature type="transmembrane region" description="Helical" evidence="10">
    <location>
        <begin position="162"/>
        <end position="183"/>
    </location>
</feature>
<dbReference type="EMBL" id="WBKB01000015">
    <property type="protein sequence ID" value="KAB1640487.1"/>
    <property type="molecule type" value="Genomic_DNA"/>
</dbReference>
<feature type="transmembrane region" description="Helical" evidence="10">
    <location>
        <begin position="745"/>
        <end position="763"/>
    </location>
</feature>
<feature type="domain" description="Na+/H+ antiporter MnhB subunit-related protein" evidence="13">
    <location>
        <begin position="841"/>
        <end position="962"/>
    </location>
</feature>
<evidence type="ECO:0000259" key="11">
    <source>
        <dbReference type="Pfam" id="PF00361"/>
    </source>
</evidence>
<evidence type="ECO:0000256" key="9">
    <source>
        <dbReference type="RuleBase" id="RU000320"/>
    </source>
</evidence>
<feature type="transmembrane region" description="Helical" evidence="10">
    <location>
        <begin position="203"/>
        <end position="227"/>
    </location>
</feature>
<evidence type="ECO:0000256" key="2">
    <source>
        <dbReference type="ARBA" id="ARBA00022448"/>
    </source>
</evidence>
<feature type="domain" description="NADH-Ubiquinone oxidoreductase (complex I) chain 5 N-terminal" evidence="12">
    <location>
        <begin position="64"/>
        <end position="108"/>
    </location>
</feature>
<dbReference type="PANTHER" id="PTHR43373:SF1">
    <property type="entry name" value="NA(+)_H(+) ANTIPORTER SUBUNIT A"/>
    <property type="match status" value="1"/>
</dbReference>
<feature type="transmembrane region" description="Helical" evidence="10">
    <location>
        <begin position="294"/>
        <end position="314"/>
    </location>
</feature>
<dbReference type="GO" id="GO:0006811">
    <property type="term" value="P:monoatomic ion transport"/>
    <property type="evidence" value="ECO:0007669"/>
    <property type="project" value="UniProtKB-KW"/>
</dbReference>
<dbReference type="Pfam" id="PF04039">
    <property type="entry name" value="MnhB"/>
    <property type="match status" value="1"/>
</dbReference>
<dbReference type="PRINTS" id="PR01434">
    <property type="entry name" value="NADHDHGNASE5"/>
</dbReference>
<feature type="transmembrane region" description="Helical" evidence="10">
    <location>
        <begin position="499"/>
        <end position="519"/>
    </location>
</feature>
<keyword evidence="6 10" id="KW-1133">Transmembrane helix</keyword>
<evidence type="ECO:0000256" key="3">
    <source>
        <dbReference type="ARBA" id="ARBA00022449"/>
    </source>
</evidence>
<evidence type="ECO:0000256" key="5">
    <source>
        <dbReference type="ARBA" id="ARBA00022692"/>
    </source>
</evidence>
<keyword evidence="17" id="KW-1185">Reference proteome</keyword>
<evidence type="ECO:0000313" key="16">
    <source>
        <dbReference type="EMBL" id="KAB1640487.1"/>
    </source>
</evidence>
<feature type="transmembrane region" description="Helical" evidence="10">
    <location>
        <begin position="646"/>
        <end position="665"/>
    </location>
</feature>
<feature type="domain" description="MrpA C-terminal/MbhE" evidence="15">
    <location>
        <begin position="687"/>
        <end position="759"/>
    </location>
</feature>
<feature type="transmembrane region" description="Helical" evidence="10">
    <location>
        <begin position="563"/>
        <end position="582"/>
    </location>
</feature>
<dbReference type="PRINTS" id="PR01435">
    <property type="entry name" value="NPOXDRDTASE5"/>
</dbReference>
<feature type="domain" description="MrpA C-terminal/MbhD" evidence="14">
    <location>
        <begin position="606"/>
        <end position="669"/>
    </location>
</feature>
<name>A0A7J5B7A5_9MICO</name>
<feature type="transmembrane region" description="Helical" evidence="10">
    <location>
        <begin position="594"/>
        <end position="614"/>
    </location>
</feature>
<evidence type="ECO:0000256" key="10">
    <source>
        <dbReference type="SAM" id="Phobius"/>
    </source>
</evidence>
<dbReference type="Pfam" id="PF00662">
    <property type="entry name" value="Proton_antipo_N"/>
    <property type="match status" value="1"/>
</dbReference>
<dbReference type="Pfam" id="PF13244">
    <property type="entry name" value="MbhD"/>
    <property type="match status" value="1"/>
</dbReference>
<dbReference type="InterPro" id="IPR001516">
    <property type="entry name" value="Proton_antipo_N"/>
</dbReference>
<feature type="transmembrane region" description="Helical" evidence="10">
    <location>
        <begin position="27"/>
        <end position="54"/>
    </location>
</feature>
<reference evidence="16 17" key="1">
    <citation type="submission" date="2019-09" db="EMBL/GenBank/DDBJ databases">
        <title>Phylogeny of genus Pseudoclavibacter and closely related genus.</title>
        <authorList>
            <person name="Li Y."/>
        </authorList>
    </citation>
    <scope>NUCLEOTIDE SEQUENCE [LARGE SCALE GENOMIC DNA]</scope>
    <source>
        <strain evidence="16 17">KCTC 13959</strain>
    </source>
</reference>
<feature type="transmembrane region" description="Helical" evidence="10">
    <location>
        <begin position="270"/>
        <end position="287"/>
    </location>
</feature>
<feature type="transmembrane region" description="Helical" evidence="10">
    <location>
        <begin position="844"/>
        <end position="863"/>
    </location>
</feature>
<feature type="transmembrane region" description="Helical" evidence="10">
    <location>
        <begin position="406"/>
        <end position="430"/>
    </location>
</feature>
<keyword evidence="3" id="KW-0050">Antiport</keyword>
<proteinExistence type="predicted"/>
<organism evidence="16 17">
    <name type="scientific">Gulosibacter chungangensis</name>
    <dbReference type="NCBI Taxonomy" id="979746"/>
    <lineage>
        <taxon>Bacteria</taxon>
        <taxon>Bacillati</taxon>
        <taxon>Actinomycetota</taxon>
        <taxon>Actinomycetes</taxon>
        <taxon>Micrococcales</taxon>
        <taxon>Microbacteriaceae</taxon>
        <taxon>Gulosibacter</taxon>
    </lineage>
</organism>
<feature type="transmembrane region" description="Helical" evidence="10">
    <location>
        <begin position="685"/>
        <end position="708"/>
    </location>
</feature>
<dbReference type="InterPro" id="IPR050616">
    <property type="entry name" value="CPA3_Na-H_Antiporter_A"/>
</dbReference>
<feature type="transmembrane region" description="Helical" evidence="10">
    <location>
        <begin position="74"/>
        <end position="98"/>
    </location>
</feature>
<keyword evidence="2" id="KW-0813">Transport</keyword>
<dbReference type="NCBIfam" id="NF009284">
    <property type="entry name" value="PRK12644.1"/>
    <property type="match status" value="1"/>
</dbReference>
<dbReference type="InterPro" id="IPR007182">
    <property type="entry name" value="MnhB"/>
</dbReference>
<dbReference type="OrthoDB" id="9811798at2"/>
<dbReference type="InterPro" id="IPR001750">
    <property type="entry name" value="ND/Mrp_TM"/>
</dbReference>
<evidence type="ECO:0000259" key="14">
    <source>
        <dbReference type="Pfam" id="PF13244"/>
    </source>
</evidence>
<evidence type="ECO:0000256" key="8">
    <source>
        <dbReference type="ARBA" id="ARBA00023136"/>
    </source>
</evidence>
<comment type="subcellular location">
    <subcellularLocation>
        <location evidence="1">Cell membrane</location>
        <topology evidence="1">Multi-pass membrane protein</topology>
    </subcellularLocation>
    <subcellularLocation>
        <location evidence="9">Membrane</location>
        <topology evidence="9">Multi-pass membrane protein</topology>
    </subcellularLocation>
</comment>
<dbReference type="RefSeq" id="WP_158053492.1">
    <property type="nucleotide sequence ID" value="NZ_WBKB01000015.1"/>
</dbReference>
<feature type="transmembrane region" description="Helical" evidence="10">
    <location>
        <begin position="900"/>
        <end position="923"/>
    </location>
</feature>
<feature type="transmembrane region" description="Helical" evidence="10">
    <location>
        <begin position="364"/>
        <end position="386"/>
    </location>
</feature>
<evidence type="ECO:0000259" key="13">
    <source>
        <dbReference type="Pfam" id="PF04039"/>
    </source>
</evidence>
<feature type="transmembrane region" description="Helical" evidence="10">
    <location>
        <begin position="943"/>
        <end position="964"/>
    </location>
</feature>
<feature type="domain" description="NADH:quinone oxidoreductase/Mrp antiporter transmembrane" evidence="11">
    <location>
        <begin position="125"/>
        <end position="414"/>
    </location>
</feature>
<dbReference type="PANTHER" id="PTHR43373">
    <property type="entry name" value="NA(+)/H(+) ANTIPORTER SUBUNIT"/>
    <property type="match status" value="1"/>
</dbReference>
<evidence type="ECO:0000259" key="15">
    <source>
        <dbReference type="Pfam" id="PF20501"/>
    </source>
</evidence>
<dbReference type="Pfam" id="PF00361">
    <property type="entry name" value="Proton_antipo_M"/>
    <property type="match status" value="1"/>
</dbReference>
<evidence type="ECO:0000313" key="17">
    <source>
        <dbReference type="Proteomes" id="UP000433493"/>
    </source>
</evidence>
<evidence type="ECO:0000256" key="7">
    <source>
        <dbReference type="ARBA" id="ARBA00023065"/>
    </source>
</evidence>
<keyword evidence="4" id="KW-1003">Cell membrane</keyword>
<accession>A0A7J5B7A5</accession>
<dbReference type="GO" id="GO:0015297">
    <property type="term" value="F:antiporter activity"/>
    <property type="evidence" value="ECO:0007669"/>
    <property type="project" value="UniProtKB-KW"/>
</dbReference>
<feature type="transmembrane region" description="Helical" evidence="10">
    <location>
        <begin position="451"/>
        <end position="479"/>
    </location>
</feature>
<dbReference type="Pfam" id="PF20501">
    <property type="entry name" value="MbhE"/>
    <property type="match status" value="1"/>
</dbReference>